<dbReference type="Gene3D" id="1.25.40.10">
    <property type="entry name" value="Tetratricopeptide repeat domain"/>
    <property type="match status" value="1"/>
</dbReference>
<evidence type="ECO:0000313" key="3">
    <source>
        <dbReference type="EMBL" id="KGE85481.1"/>
    </source>
</evidence>
<keyword evidence="1" id="KW-0812">Transmembrane</keyword>
<dbReference type="PANTHER" id="PTHR10098">
    <property type="entry name" value="RAPSYN-RELATED"/>
    <property type="match status" value="1"/>
</dbReference>
<dbReference type="Pfam" id="PF13424">
    <property type="entry name" value="TPR_12"/>
    <property type="match status" value="1"/>
</dbReference>
<evidence type="ECO:0000313" key="4">
    <source>
        <dbReference type="Proteomes" id="UP000029736"/>
    </source>
</evidence>
<name>A0A098S037_9BACT</name>
<evidence type="ECO:0000256" key="1">
    <source>
        <dbReference type="SAM" id="Phobius"/>
    </source>
</evidence>
<dbReference type="AlphaFoldDB" id="A0A098S037"/>
<organism evidence="3 4">
    <name type="scientific">Phaeodactylibacter xiamenensis</name>
    <dbReference type="NCBI Taxonomy" id="1524460"/>
    <lineage>
        <taxon>Bacteria</taxon>
        <taxon>Pseudomonadati</taxon>
        <taxon>Bacteroidota</taxon>
        <taxon>Saprospiria</taxon>
        <taxon>Saprospirales</taxon>
        <taxon>Haliscomenobacteraceae</taxon>
        <taxon>Phaeodactylibacter</taxon>
    </lineage>
</organism>
<dbReference type="Proteomes" id="UP000029736">
    <property type="component" value="Unassembled WGS sequence"/>
</dbReference>
<evidence type="ECO:0000259" key="2">
    <source>
        <dbReference type="Pfam" id="PF12770"/>
    </source>
</evidence>
<comment type="caution">
    <text evidence="3">The sequence shown here is derived from an EMBL/GenBank/DDBJ whole genome shotgun (WGS) entry which is preliminary data.</text>
</comment>
<keyword evidence="1" id="KW-0472">Membrane</keyword>
<dbReference type="STRING" id="1524460.IX84_28795"/>
<accession>A0A098S037</accession>
<keyword evidence="1" id="KW-1133">Transmembrane helix</keyword>
<feature type="transmembrane region" description="Helical" evidence="1">
    <location>
        <begin position="619"/>
        <end position="637"/>
    </location>
</feature>
<reference evidence="3 4" key="1">
    <citation type="journal article" date="2014" name="Int. J. Syst. Evol. Microbiol.">
        <title>Phaeodactylibacter xiamenensis gen. nov., sp. nov., a member of the family Saprospiraceae isolated from the marine alga Phaeodactylum tricornutum.</title>
        <authorList>
            <person name="Chen Z.Jr."/>
            <person name="Lei X."/>
            <person name="Lai Q."/>
            <person name="Li Y."/>
            <person name="Zhang B."/>
            <person name="Zhang J."/>
            <person name="Zhang H."/>
            <person name="Yang L."/>
            <person name="Zheng W."/>
            <person name="Tian Y."/>
            <person name="Yu Z."/>
            <person name="Xu H.Jr."/>
            <person name="Zheng T."/>
        </authorList>
    </citation>
    <scope>NUCLEOTIDE SEQUENCE [LARGE SCALE GENOMIC DNA]</scope>
    <source>
        <strain evidence="3 4">KD52</strain>
    </source>
</reference>
<sequence length="641" mass="70561">MKSQQHDSAAQLLKEALELARKAEAKEDAAAIMDNIGELALQQGKPDQAADWFLKAMQTLKADFYPDSPLQKAERQYLEKTPYKVDLSIYLNDLLRALLAQHEQSGEEQYLQAAAPWLKAGDYLIDQLRSAHSDAGTKLFWREEALPFYERAVRICTAQQATADAFYFLEKSQSVLLLEALAEADALSTIPDSLQQQERALRRQLNRLQLELDQAGSESVAVVLDQALGVEQELERLTDYLSQSFPVYQRQTAGAAVIGWEPFQRNYLKGQSRALIHYLFGEERAYLLYANGQESQLLDLGSSDTLARQVESFLHWFSAPTLIEQAPAAYKEQAYALFQKLLPISGPLKAKALLVIPGGPLAYVPFEALLSASYPGTDLSTAPYLVNSHVVSYSFSATLYDQLENNTGSPVMQAYAMAPFAQQAKGSHGTLEYSPVELEAIAAHFQVHSFRDGAATRQAFIAAMGQAGILHLSTHAYGAYDGKQPYIALADSSIFLTDLYHWDIPAELVVLSACQSNIGRLALGEGVLGLGRGFFYAGANSIVASLWNLNDQSASQIISAFYASLAEGQPKAAALQSAKAKYLQDTKVAAFRKSPYYWAGLTYYGDSKPLKAEGAGSPLWWAFGLIGFLVIAAYFFGRRRA</sequence>
<dbReference type="EMBL" id="JPOS01000090">
    <property type="protein sequence ID" value="KGE85481.1"/>
    <property type="molecule type" value="Genomic_DNA"/>
</dbReference>
<dbReference type="Pfam" id="PF12770">
    <property type="entry name" value="CHAT"/>
    <property type="match status" value="1"/>
</dbReference>
<keyword evidence="4" id="KW-1185">Reference proteome</keyword>
<dbReference type="InterPro" id="IPR011990">
    <property type="entry name" value="TPR-like_helical_dom_sf"/>
</dbReference>
<gene>
    <name evidence="3" type="ORF">IX84_28795</name>
</gene>
<proteinExistence type="predicted"/>
<feature type="domain" description="CHAT" evidence="2">
    <location>
        <begin position="334"/>
        <end position="606"/>
    </location>
</feature>
<dbReference type="PANTHER" id="PTHR10098:SF108">
    <property type="entry name" value="TETRATRICOPEPTIDE REPEAT PROTEIN 28"/>
    <property type="match status" value="1"/>
</dbReference>
<dbReference type="InterPro" id="IPR024983">
    <property type="entry name" value="CHAT_dom"/>
</dbReference>
<protein>
    <recommendedName>
        <fullName evidence="2">CHAT domain-containing protein</fullName>
    </recommendedName>
</protein>